<dbReference type="Gene3D" id="1.25.40.390">
    <property type="match status" value="1"/>
</dbReference>
<dbReference type="Pfam" id="PF14322">
    <property type="entry name" value="SusD-like_3"/>
    <property type="match status" value="1"/>
</dbReference>
<dbReference type="PATRIC" id="fig|927665.4.peg.2159"/>
<dbReference type="STRING" id="927665.HMPREF1535_02104"/>
<dbReference type="HOGENOM" id="CLU_015553_0_1_10"/>
<protein>
    <recommendedName>
        <fullName evidence="10">RagB/SusD domain-containing protein</fullName>
    </recommendedName>
</protein>
<comment type="caution">
    <text evidence="8">The sequence shown here is derived from an EMBL/GenBank/DDBJ whole genome shotgun (WGS) entry which is preliminary data.</text>
</comment>
<keyword evidence="5" id="KW-0998">Cell outer membrane</keyword>
<dbReference type="EMBL" id="AQHV01000011">
    <property type="protein sequence ID" value="KKB56131.1"/>
    <property type="molecule type" value="Genomic_DNA"/>
</dbReference>
<gene>
    <name evidence="8" type="ORF">HMPREF1535_02104</name>
</gene>
<evidence type="ECO:0000313" key="8">
    <source>
        <dbReference type="EMBL" id="KKB56131.1"/>
    </source>
</evidence>
<evidence type="ECO:0000256" key="4">
    <source>
        <dbReference type="ARBA" id="ARBA00023136"/>
    </source>
</evidence>
<proteinExistence type="inferred from homology"/>
<sequence>MKVKYILFGVTLAGLITSCDVTDKSPIDSFTDKSYWTKVSDLEYYTTGLYDKLDQPSVEKDNVSDNCVVTNPDSYLFNEKVIPATTKDTKWDWTQIRACNFFMQRYSSVEGSESEINPYVAEVRFFRALDYFDKIKAYGDVPWYEKDLQTSDTEELYKKRDSRDYVLGKMIEDLEFAIQWLPDYGQAVSGRLTKDAARTQLARVCLYYGTYKKYHNESGSPSSEELLQKAVDITNTIMATGNYAIVKGSDAGCGQMPFEGYPLSYSNQFIQEDLTSNKECILARIYLDGVLMHQTARQAGSLGTGLSKDFVESFLCKDGKPISISDQYKGDATLDDEFTDRDPRMYQIIDNTHKPYQVVNGERQVNLYPNCDGSSAVTGYPCVKYRSPLLLQAEANHTTYDWFVYRYAEVLLINAEANAELGKCTQDVLDKTINQLRDRVEMAHLTVNPVADPKAIDYGYSVSPLIYEIRRERRIELISEGFRLDDLKRWNAMKVFENPKTMFGIRITDAVRDLYATSSITFGDGENARPIMEFEGKTYLMQYKVRGLYPDGRKWTANDKRFLEPIPMDEVTLNPDLGQNPGWN</sequence>
<keyword evidence="3" id="KW-0732">Signal</keyword>
<evidence type="ECO:0000256" key="5">
    <source>
        <dbReference type="ARBA" id="ARBA00023237"/>
    </source>
</evidence>
<dbReference type="RefSeq" id="WP_046146052.1">
    <property type="nucleotide sequence ID" value="NZ_KQ033912.1"/>
</dbReference>
<keyword evidence="4" id="KW-0472">Membrane</keyword>
<dbReference type="AlphaFoldDB" id="A0A0F5JE64"/>
<dbReference type="SUPFAM" id="SSF48452">
    <property type="entry name" value="TPR-like"/>
    <property type="match status" value="1"/>
</dbReference>
<dbReference type="InterPro" id="IPR011990">
    <property type="entry name" value="TPR-like_helical_dom_sf"/>
</dbReference>
<dbReference type="Proteomes" id="UP000033047">
    <property type="component" value="Unassembled WGS sequence"/>
</dbReference>
<evidence type="ECO:0008006" key="10">
    <source>
        <dbReference type="Google" id="ProtNLM"/>
    </source>
</evidence>
<name>A0A0F5JE64_9BACT</name>
<feature type="domain" description="RagB/SusD" evidence="6">
    <location>
        <begin position="294"/>
        <end position="583"/>
    </location>
</feature>
<organism evidence="8 9">
    <name type="scientific">Parabacteroides goldsteinii DSM 19448 = WAL 12034</name>
    <dbReference type="NCBI Taxonomy" id="927665"/>
    <lineage>
        <taxon>Bacteria</taxon>
        <taxon>Pseudomonadati</taxon>
        <taxon>Bacteroidota</taxon>
        <taxon>Bacteroidia</taxon>
        <taxon>Bacteroidales</taxon>
        <taxon>Tannerellaceae</taxon>
        <taxon>Parabacteroides</taxon>
    </lineage>
</organism>
<evidence type="ECO:0000256" key="1">
    <source>
        <dbReference type="ARBA" id="ARBA00004442"/>
    </source>
</evidence>
<evidence type="ECO:0000313" key="9">
    <source>
        <dbReference type="Proteomes" id="UP000033047"/>
    </source>
</evidence>
<comment type="similarity">
    <text evidence="2">Belongs to the SusD family.</text>
</comment>
<evidence type="ECO:0000259" key="6">
    <source>
        <dbReference type="Pfam" id="PF07980"/>
    </source>
</evidence>
<dbReference type="GO" id="GO:0009279">
    <property type="term" value="C:cell outer membrane"/>
    <property type="evidence" value="ECO:0007669"/>
    <property type="project" value="UniProtKB-SubCell"/>
</dbReference>
<accession>A0A0F5JE64</accession>
<dbReference type="PROSITE" id="PS51257">
    <property type="entry name" value="PROKAR_LIPOPROTEIN"/>
    <property type="match status" value="1"/>
</dbReference>
<comment type="subcellular location">
    <subcellularLocation>
        <location evidence="1">Cell outer membrane</location>
    </subcellularLocation>
</comment>
<dbReference type="Pfam" id="PF07980">
    <property type="entry name" value="SusD_RagB"/>
    <property type="match status" value="1"/>
</dbReference>
<dbReference type="InterPro" id="IPR033985">
    <property type="entry name" value="SusD-like_N"/>
</dbReference>
<feature type="domain" description="SusD-like N-terminal" evidence="7">
    <location>
        <begin position="51"/>
        <end position="206"/>
    </location>
</feature>
<evidence type="ECO:0000256" key="2">
    <source>
        <dbReference type="ARBA" id="ARBA00006275"/>
    </source>
</evidence>
<dbReference type="InterPro" id="IPR012944">
    <property type="entry name" value="SusD_RagB_dom"/>
</dbReference>
<evidence type="ECO:0000259" key="7">
    <source>
        <dbReference type="Pfam" id="PF14322"/>
    </source>
</evidence>
<reference evidence="8 9" key="1">
    <citation type="submission" date="2013-04" db="EMBL/GenBank/DDBJ databases">
        <title>The Genome Sequence of Parabacteroides goldsteinii DSM 19448.</title>
        <authorList>
            <consortium name="The Broad Institute Genomics Platform"/>
            <person name="Earl A."/>
            <person name="Ward D."/>
            <person name="Feldgarden M."/>
            <person name="Gevers D."/>
            <person name="Martens E."/>
            <person name="Sakamoto M."/>
            <person name="Benno Y."/>
            <person name="Song Y."/>
            <person name="Liu C."/>
            <person name="Lee J."/>
            <person name="Bolanos M."/>
            <person name="Vaisanen M.L."/>
            <person name="Finegold S.M."/>
            <person name="Walker B."/>
            <person name="Young S."/>
            <person name="Zeng Q."/>
            <person name="Gargeya S."/>
            <person name="Fitzgerald M."/>
            <person name="Haas B."/>
            <person name="Abouelleil A."/>
            <person name="Allen A.W."/>
            <person name="Alvarado L."/>
            <person name="Arachchi H.M."/>
            <person name="Berlin A.M."/>
            <person name="Chapman S.B."/>
            <person name="Gainer-Dewar J."/>
            <person name="Goldberg J."/>
            <person name="Griggs A."/>
            <person name="Gujja S."/>
            <person name="Hansen M."/>
            <person name="Howarth C."/>
            <person name="Imamovic A."/>
            <person name="Ireland A."/>
            <person name="Larimer J."/>
            <person name="McCowan C."/>
            <person name="Murphy C."/>
            <person name="Pearson M."/>
            <person name="Poon T.W."/>
            <person name="Priest M."/>
            <person name="Roberts A."/>
            <person name="Saif S."/>
            <person name="Shea T."/>
            <person name="Sisk P."/>
            <person name="Sykes S."/>
            <person name="Wortman J."/>
            <person name="Nusbaum C."/>
            <person name="Birren B."/>
        </authorList>
    </citation>
    <scope>NUCLEOTIDE SEQUENCE [LARGE SCALE GENOMIC DNA]</scope>
    <source>
        <strain evidence="8 9">DSM 19448</strain>
    </source>
</reference>
<evidence type="ECO:0000256" key="3">
    <source>
        <dbReference type="ARBA" id="ARBA00022729"/>
    </source>
</evidence>